<dbReference type="InterPro" id="IPR014718">
    <property type="entry name" value="GH-type_carb-bd"/>
</dbReference>
<dbReference type="Gene3D" id="2.70.98.10">
    <property type="match status" value="1"/>
</dbReference>
<dbReference type="Proteomes" id="UP000024001">
    <property type="component" value="Unassembled WGS sequence"/>
</dbReference>
<evidence type="ECO:0000313" key="3">
    <source>
        <dbReference type="Proteomes" id="UP000024001"/>
    </source>
</evidence>
<protein>
    <submittedName>
        <fullName evidence="2">Galactose mutarotase</fullName>
    </submittedName>
</protein>
<evidence type="ECO:0000313" key="2">
    <source>
        <dbReference type="EMBL" id="EZP27548.1"/>
    </source>
</evidence>
<dbReference type="AlphaFoldDB" id="A0A031FSH4"/>
<accession>A0A031FSH4</accession>
<evidence type="ECO:0000256" key="1">
    <source>
        <dbReference type="SAM" id="MobiDB-lite"/>
    </source>
</evidence>
<dbReference type="GO" id="GO:0030246">
    <property type="term" value="F:carbohydrate binding"/>
    <property type="evidence" value="ECO:0007669"/>
    <property type="project" value="InterPro"/>
</dbReference>
<dbReference type="GO" id="GO:0016853">
    <property type="term" value="F:isomerase activity"/>
    <property type="evidence" value="ECO:0007669"/>
    <property type="project" value="InterPro"/>
</dbReference>
<sequence>MPAHSAVSSADVTTLPVPPGNPPRRYADGMAADPTGTRFSLRAADVSAEIAEVGAALRALRVGGVDLVPDYPADVPTPAASGIVLVPWPNRIRDGRWEDDGELRQLAITEPKFGNASHGLLRFAPYRAETQTDAAITLRADVFPQSGYPYHLENRVTYRLVAGGLRVTHEITNVGSSDAPVAVGTHPYFRISDVDTADLSLQLEARTWFRLDEQNIPVAEEPIDDEHDLSAPRRVGDLALDVAYAGLPRREGRIEAHLIAPDGRRLNVWAGEGFEYVQVFTTDRLPGHDLAVAIEPMTAPADAFNSGRSLRRLAPDETWTLDWGVDLVG</sequence>
<dbReference type="InterPro" id="IPR011013">
    <property type="entry name" value="Gal_mutarotase_sf_dom"/>
</dbReference>
<dbReference type="Pfam" id="PF01263">
    <property type="entry name" value="Aldose_epim"/>
    <property type="match status" value="1"/>
</dbReference>
<organism evidence="2 3">
    <name type="scientific">Microbacterium oleivorans</name>
    <dbReference type="NCBI Taxonomy" id="273677"/>
    <lineage>
        <taxon>Bacteria</taxon>
        <taxon>Bacillati</taxon>
        <taxon>Actinomycetota</taxon>
        <taxon>Actinomycetes</taxon>
        <taxon>Micrococcales</taxon>
        <taxon>Microbacteriaceae</taxon>
        <taxon>Microbacterium</taxon>
    </lineage>
</organism>
<name>A0A031FSH4_9MICO</name>
<gene>
    <name evidence="2" type="ORF">BW34_01536</name>
</gene>
<dbReference type="SUPFAM" id="SSF74650">
    <property type="entry name" value="Galactose mutarotase-like"/>
    <property type="match status" value="1"/>
</dbReference>
<dbReference type="eggNOG" id="COG2017">
    <property type="taxonomic scope" value="Bacteria"/>
</dbReference>
<dbReference type="InterPro" id="IPR008183">
    <property type="entry name" value="Aldose_1/G6P_1-epimerase"/>
</dbReference>
<comment type="caution">
    <text evidence="2">The sequence shown here is derived from an EMBL/GenBank/DDBJ whole genome shotgun (WGS) entry which is preliminary data.</text>
</comment>
<feature type="region of interest" description="Disordered" evidence="1">
    <location>
        <begin position="1"/>
        <end position="33"/>
    </location>
</feature>
<dbReference type="GO" id="GO:0005975">
    <property type="term" value="P:carbohydrate metabolic process"/>
    <property type="evidence" value="ECO:0007669"/>
    <property type="project" value="InterPro"/>
</dbReference>
<proteinExistence type="predicted"/>
<dbReference type="EMBL" id="JFYO01000005">
    <property type="protein sequence ID" value="EZP27548.1"/>
    <property type="molecule type" value="Genomic_DNA"/>
</dbReference>
<reference evidence="2 3" key="1">
    <citation type="submission" date="2014-03" db="EMBL/GenBank/DDBJ databases">
        <title>Draft Genome Sequences of 13 Willow Endophytes.</title>
        <authorList>
            <person name="Gan H.Y."/>
            <person name="Gan H.M."/>
            <person name="Savka M.A."/>
            <person name="Hudson A.O."/>
        </authorList>
    </citation>
    <scope>NUCLEOTIDE SEQUENCE [LARGE SCALE GENOMIC DNA]</scope>
    <source>
        <strain evidence="2 3">RIT293</strain>
    </source>
</reference>
<dbReference type="InterPro" id="IPR037480">
    <property type="entry name" value="YihR-like"/>
</dbReference>
<dbReference type="CDD" id="cd09022">
    <property type="entry name" value="Aldose_epim_Ec_YihR"/>
    <property type="match status" value="1"/>
</dbReference>
<keyword evidence="3" id="KW-1185">Reference proteome</keyword>
<dbReference type="PATRIC" id="fig|273677.3.peg.1517"/>
<feature type="compositionally biased region" description="Polar residues" evidence="1">
    <location>
        <begin position="1"/>
        <end position="12"/>
    </location>
</feature>